<sequence>MIFSDDLKYVYLSIEEYCNLKGIKRRCFFYKYKNKVVYEKLKGSRKKFIKINEEKIVKRLMIID</sequence>
<dbReference type="AlphaFoldDB" id="A0A828QSK7"/>
<dbReference type="EMBL" id="AEPU01000036">
    <property type="protein sequence ID" value="EFU71094.1"/>
    <property type="molecule type" value="Genomic_DNA"/>
</dbReference>
<proteinExistence type="predicted"/>
<organism evidence="1 2">
    <name type="scientific">Campylobacter upsaliensis JV21</name>
    <dbReference type="NCBI Taxonomy" id="888826"/>
    <lineage>
        <taxon>Bacteria</taxon>
        <taxon>Pseudomonadati</taxon>
        <taxon>Campylobacterota</taxon>
        <taxon>Epsilonproteobacteria</taxon>
        <taxon>Campylobacterales</taxon>
        <taxon>Campylobacteraceae</taxon>
        <taxon>Campylobacter</taxon>
    </lineage>
</organism>
<evidence type="ECO:0008006" key="3">
    <source>
        <dbReference type="Google" id="ProtNLM"/>
    </source>
</evidence>
<protein>
    <recommendedName>
        <fullName evidence="3">Helix-turn-helix domain-containing protein</fullName>
    </recommendedName>
</protein>
<dbReference type="Proteomes" id="UP000005813">
    <property type="component" value="Unassembled WGS sequence"/>
</dbReference>
<name>A0A828QSK7_CAMUP</name>
<evidence type="ECO:0000313" key="2">
    <source>
        <dbReference type="Proteomes" id="UP000005813"/>
    </source>
</evidence>
<accession>A0A828QSK7</accession>
<dbReference type="RefSeq" id="WP_004278188.1">
    <property type="nucleotide sequence ID" value="NZ_GL622228.1"/>
</dbReference>
<comment type="caution">
    <text evidence="1">The sequence shown here is derived from an EMBL/GenBank/DDBJ whole genome shotgun (WGS) entry which is preliminary data.</text>
</comment>
<reference evidence="1 2" key="1">
    <citation type="submission" date="2010-12" db="EMBL/GenBank/DDBJ databases">
        <authorList>
            <person name="Muzny D."/>
            <person name="Qin X."/>
            <person name="Buhay C."/>
            <person name="Dugan-Rocha S."/>
            <person name="Ding Y."/>
            <person name="Chen G."/>
            <person name="Hawes A."/>
            <person name="Holder M."/>
            <person name="Jhangiani S."/>
            <person name="Johnson A."/>
            <person name="Khan Z."/>
            <person name="Li Z."/>
            <person name="Liu W."/>
            <person name="Liu X."/>
            <person name="Perez L."/>
            <person name="Shen H."/>
            <person name="Wang Q."/>
            <person name="Watt J."/>
            <person name="Xi L."/>
            <person name="Xin Y."/>
            <person name="Zhou J."/>
            <person name="Deng J."/>
            <person name="Jiang H."/>
            <person name="Liu Y."/>
            <person name="Qu J."/>
            <person name="Song X.-Z."/>
            <person name="Zhang L."/>
            <person name="Villasana D."/>
            <person name="Johnson A."/>
            <person name="Liu J."/>
            <person name="Liyanage D."/>
            <person name="Lorensuhewa L."/>
            <person name="Robinson T."/>
            <person name="Song A."/>
            <person name="Song B.-B."/>
            <person name="Dinh H."/>
            <person name="Thornton R."/>
            <person name="Coyle M."/>
            <person name="Francisco L."/>
            <person name="Jackson L."/>
            <person name="Javaid M."/>
            <person name="Korchina V."/>
            <person name="Kovar C."/>
            <person name="Mata R."/>
            <person name="Mathew T."/>
            <person name="Ngo R."/>
            <person name="Nguyen L."/>
            <person name="Nguyen N."/>
            <person name="Okwuonu G."/>
            <person name="Ongeri F."/>
            <person name="Pham C."/>
            <person name="Simmons D."/>
            <person name="Wilczek-Boney K."/>
            <person name="Hale W."/>
            <person name="Jakkamsetti A."/>
            <person name="Pham P."/>
            <person name="Ruth R."/>
            <person name="San Lucas F."/>
            <person name="Warren J."/>
            <person name="Zhang J."/>
            <person name="Zhao Z."/>
            <person name="Zhou C."/>
            <person name="Zhu D."/>
            <person name="Lee S."/>
            <person name="Bess C."/>
            <person name="Blankenburg K."/>
            <person name="Forbes L."/>
            <person name="Fu Q."/>
            <person name="Gubbala S."/>
            <person name="Hirani K."/>
            <person name="Jayaseelan J.C."/>
            <person name="Lara F."/>
            <person name="Munidasa M."/>
            <person name="Palculict T."/>
            <person name="Patil S."/>
            <person name="Pu L.-L."/>
            <person name="Saada N."/>
            <person name="Tang L."/>
            <person name="Weissenberger G."/>
            <person name="Zhu Y."/>
            <person name="Hemphill L."/>
            <person name="Shang Y."/>
            <person name="Youmans B."/>
            <person name="Ayvaz T."/>
            <person name="Ross M."/>
            <person name="Santibanez J."/>
            <person name="Aqrawi P."/>
            <person name="Gross S."/>
            <person name="Joshi V."/>
            <person name="Fowler G."/>
            <person name="Nazareth L."/>
            <person name="Reid J."/>
            <person name="Worley K."/>
            <person name="Petrosino J."/>
            <person name="Highlander S."/>
            <person name="Gibbs R."/>
        </authorList>
    </citation>
    <scope>NUCLEOTIDE SEQUENCE [LARGE SCALE GENOMIC DNA]</scope>
    <source>
        <strain evidence="1 2">JV21</strain>
    </source>
</reference>
<gene>
    <name evidence="1" type="ORF">HMPREF9400_1656</name>
</gene>
<evidence type="ECO:0000313" key="1">
    <source>
        <dbReference type="EMBL" id="EFU71094.1"/>
    </source>
</evidence>